<comment type="similarity">
    <text evidence="1">Belongs to the Bcl-2 family.</text>
</comment>
<dbReference type="PANTHER" id="PTHR11256:SF61">
    <property type="entry name" value="BCL2-LIKE 10"/>
    <property type="match status" value="1"/>
</dbReference>
<dbReference type="PANTHER" id="PTHR11256">
    <property type="entry name" value="BCL-2 RELATED"/>
    <property type="match status" value="1"/>
</dbReference>
<name>A0A7J5X5Y7_DISMA</name>
<dbReference type="GO" id="GO:0005741">
    <property type="term" value="C:mitochondrial outer membrane"/>
    <property type="evidence" value="ECO:0007669"/>
    <property type="project" value="TreeGrafter"/>
</dbReference>
<feature type="domain" description="Bcl-2 Bcl-2 homology region 1-3" evidence="4">
    <location>
        <begin position="38"/>
        <end position="152"/>
    </location>
</feature>
<evidence type="ECO:0000313" key="6">
    <source>
        <dbReference type="Proteomes" id="UP000518266"/>
    </source>
</evidence>
<evidence type="ECO:0000313" key="5">
    <source>
        <dbReference type="EMBL" id="KAF3832384.1"/>
    </source>
</evidence>
<dbReference type="PROSITE" id="PS50062">
    <property type="entry name" value="BCL2_FAMILY"/>
    <property type="match status" value="1"/>
</dbReference>
<keyword evidence="3" id="KW-0472">Membrane</keyword>
<keyword evidence="2" id="KW-0053">Apoptosis</keyword>
<accession>A0A7J5X5Y7</accession>
<gene>
    <name evidence="5" type="ORF">F7725_026049</name>
</gene>
<dbReference type="AlphaFoldDB" id="A0A7J5X5Y7"/>
<dbReference type="GO" id="GO:0097192">
    <property type="term" value="P:extrinsic apoptotic signaling pathway in absence of ligand"/>
    <property type="evidence" value="ECO:0007669"/>
    <property type="project" value="TreeGrafter"/>
</dbReference>
<dbReference type="GO" id="GO:0001836">
    <property type="term" value="P:release of cytochrome c from mitochondria"/>
    <property type="evidence" value="ECO:0007669"/>
    <property type="project" value="TreeGrafter"/>
</dbReference>
<dbReference type="GO" id="GO:0008630">
    <property type="term" value="P:intrinsic apoptotic signaling pathway in response to DNA damage"/>
    <property type="evidence" value="ECO:0007669"/>
    <property type="project" value="TreeGrafter"/>
</dbReference>
<evidence type="ECO:0000256" key="1">
    <source>
        <dbReference type="ARBA" id="ARBA00009458"/>
    </source>
</evidence>
<dbReference type="Gene3D" id="1.10.437.10">
    <property type="entry name" value="Blc2-like"/>
    <property type="match status" value="1"/>
</dbReference>
<dbReference type="SMART" id="SM00337">
    <property type="entry name" value="BCL"/>
    <property type="match status" value="1"/>
</dbReference>
<evidence type="ECO:0000256" key="2">
    <source>
        <dbReference type="ARBA" id="ARBA00022703"/>
    </source>
</evidence>
<feature type="transmembrane region" description="Helical" evidence="3">
    <location>
        <begin position="172"/>
        <end position="191"/>
    </location>
</feature>
<dbReference type="Proteomes" id="UP000518266">
    <property type="component" value="Unassembled WGS sequence"/>
</dbReference>
<dbReference type="GO" id="GO:0042981">
    <property type="term" value="P:regulation of apoptotic process"/>
    <property type="evidence" value="ECO:0007669"/>
    <property type="project" value="InterPro"/>
</dbReference>
<sequence length="247" mass="27299">MSCGLWKETLALAEDYLSLCCTSPRPAPPPPSESAAAMRCLARDMEAQHQARFHSLAQSFLRQCGPDPCSSLRKVIEELVGDGHLNWGRVVSLFTFTGVLARQLQEQKGVKLGQDPGQEPGPEPGSCRGLAETIADYLGEENKDWMLENDGWVAGSWFQQTRNQLSQMDSVVTVRASVCVGFGFILKLAWYDYENKQLQRNTWSREQEGFCSFSRTARGVRQDSSMKTALMAAAGVGLAGLTFLLVR</sequence>
<dbReference type="InterPro" id="IPR002475">
    <property type="entry name" value="Bcl2-like"/>
</dbReference>
<comment type="caution">
    <text evidence="5">The sequence shown here is derived from an EMBL/GenBank/DDBJ whole genome shotgun (WGS) entry which is preliminary data.</text>
</comment>
<keyword evidence="3" id="KW-0812">Transmembrane</keyword>
<dbReference type="EMBL" id="JAAKFY010000027">
    <property type="protein sequence ID" value="KAF3832384.1"/>
    <property type="molecule type" value="Genomic_DNA"/>
</dbReference>
<evidence type="ECO:0000256" key="3">
    <source>
        <dbReference type="SAM" id="Phobius"/>
    </source>
</evidence>
<keyword evidence="3" id="KW-1133">Transmembrane helix</keyword>
<dbReference type="GO" id="GO:0051400">
    <property type="term" value="F:BH domain binding"/>
    <property type="evidence" value="ECO:0007669"/>
    <property type="project" value="TreeGrafter"/>
</dbReference>
<organism evidence="5 6">
    <name type="scientific">Dissostichus mawsoni</name>
    <name type="common">Antarctic cod</name>
    <dbReference type="NCBI Taxonomy" id="36200"/>
    <lineage>
        <taxon>Eukaryota</taxon>
        <taxon>Metazoa</taxon>
        <taxon>Chordata</taxon>
        <taxon>Craniata</taxon>
        <taxon>Vertebrata</taxon>
        <taxon>Euteleostomi</taxon>
        <taxon>Actinopterygii</taxon>
        <taxon>Neopterygii</taxon>
        <taxon>Teleostei</taxon>
        <taxon>Neoteleostei</taxon>
        <taxon>Acanthomorphata</taxon>
        <taxon>Eupercaria</taxon>
        <taxon>Perciformes</taxon>
        <taxon>Notothenioidei</taxon>
        <taxon>Nototheniidae</taxon>
        <taxon>Dissostichus</taxon>
    </lineage>
</organism>
<protein>
    <recommendedName>
        <fullName evidence="4">Bcl-2 Bcl-2 homology region 1-3 domain-containing protein</fullName>
    </recommendedName>
</protein>
<proteinExistence type="inferred from homology"/>
<keyword evidence="6" id="KW-1185">Reference proteome</keyword>
<dbReference type="CDD" id="cd06845">
    <property type="entry name" value="Bcl-2_like"/>
    <property type="match status" value="1"/>
</dbReference>
<dbReference type="OrthoDB" id="8856583at2759"/>
<evidence type="ECO:0000259" key="4">
    <source>
        <dbReference type="SMART" id="SM00337"/>
    </source>
</evidence>
<dbReference type="InterPro" id="IPR026298">
    <property type="entry name" value="Bcl-2_fam"/>
</dbReference>
<dbReference type="SUPFAM" id="SSF56854">
    <property type="entry name" value="Bcl-2 inhibitors of programmed cell death"/>
    <property type="match status" value="1"/>
</dbReference>
<feature type="transmembrane region" description="Helical" evidence="3">
    <location>
        <begin position="228"/>
        <end position="246"/>
    </location>
</feature>
<reference evidence="5 6" key="1">
    <citation type="submission" date="2020-03" db="EMBL/GenBank/DDBJ databases">
        <title>Dissostichus mawsoni Genome sequencing and assembly.</title>
        <authorList>
            <person name="Park H."/>
        </authorList>
    </citation>
    <scope>NUCLEOTIDE SEQUENCE [LARGE SCALE GENOMIC DNA]</scope>
    <source>
        <strain evidence="5">DM0001</strain>
        <tissue evidence="5">Muscle</tissue>
    </source>
</reference>
<dbReference type="Pfam" id="PF00452">
    <property type="entry name" value="Bcl-2"/>
    <property type="match status" value="1"/>
</dbReference>
<dbReference type="InterPro" id="IPR036834">
    <property type="entry name" value="Bcl-2-like_sf"/>
</dbReference>
<dbReference type="InterPro" id="IPR046371">
    <property type="entry name" value="Bcl-2_BH1-3"/>
</dbReference>